<organism evidence="1 2">
    <name type="scientific">Oedothorax gibbosus</name>
    <dbReference type="NCBI Taxonomy" id="931172"/>
    <lineage>
        <taxon>Eukaryota</taxon>
        <taxon>Metazoa</taxon>
        <taxon>Ecdysozoa</taxon>
        <taxon>Arthropoda</taxon>
        <taxon>Chelicerata</taxon>
        <taxon>Arachnida</taxon>
        <taxon>Araneae</taxon>
        <taxon>Araneomorphae</taxon>
        <taxon>Entelegynae</taxon>
        <taxon>Araneoidea</taxon>
        <taxon>Linyphiidae</taxon>
        <taxon>Erigoninae</taxon>
        <taxon>Oedothorax</taxon>
    </lineage>
</organism>
<dbReference type="EMBL" id="JAFNEN010000084">
    <property type="protein sequence ID" value="KAG8195586.1"/>
    <property type="molecule type" value="Genomic_DNA"/>
</dbReference>
<sequence>MKCGQNNNAQFHFHSAALMSHGGLGAKLDRRFGDTCLGTKVGRSPYAMGIFLERDVPANLENSRNEFGT</sequence>
<proteinExistence type="predicted"/>
<evidence type="ECO:0000313" key="2">
    <source>
        <dbReference type="Proteomes" id="UP000827092"/>
    </source>
</evidence>
<gene>
    <name evidence="1" type="ORF">JTE90_002206</name>
</gene>
<evidence type="ECO:0000313" key="1">
    <source>
        <dbReference type="EMBL" id="KAG8195586.1"/>
    </source>
</evidence>
<name>A0AAV6VIU9_9ARAC</name>
<protein>
    <submittedName>
        <fullName evidence="1">Uncharacterized protein</fullName>
    </submittedName>
</protein>
<comment type="caution">
    <text evidence="1">The sequence shown here is derived from an EMBL/GenBank/DDBJ whole genome shotgun (WGS) entry which is preliminary data.</text>
</comment>
<accession>A0AAV6VIU9</accession>
<dbReference type="Proteomes" id="UP000827092">
    <property type="component" value="Unassembled WGS sequence"/>
</dbReference>
<dbReference type="AlphaFoldDB" id="A0AAV6VIU9"/>
<keyword evidence="2" id="KW-1185">Reference proteome</keyword>
<reference evidence="1 2" key="1">
    <citation type="journal article" date="2022" name="Nat. Ecol. Evol.">
        <title>A masculinizing supergene underlies an exaggerated male reproductive morph in a spider.</title>
        <authorList>
            <person name="Hendrickx F."/>
            <person name="De Corte Z."/>
            <person name="Sonet G."/>
            <person name="Van Belleghem S.M."/>
            <person name="Kostlbacher S."/>
            <person name="Vangestel C."/>
        </authorList>
    </citation>
    <scope>NUCLEOTIDE SEQUENCE [LARGE SCALE GENOMIC DNA]</scope>
    <source>
        <strain evidence="1">W744_W776</strain>
    </source>
</reference>